<comment type="caution">
    <text evidence="2">The sequence shown here is derived from an EMBL/GenBank/DDBJ whole genome shotgun (WGS) entry which is preliminary data.</text>
</comment>
<organism evidence="2 3">
    <name type="scientific">Phrynocephalus forsythii</name>
    <dbReference type="NCBI Taxonomy" id="171643"/>
    <lineage>
        <taxon>Eukaryota</taxon>
        <taxon>Metazoa</taxon>
        <taxon>Chordata</taxon>
        <taxon>Craniata</taxon>
        <taxon>Vertebrata</taxon>
        <taxon>Euteleostomi</taxon>
        <taxon>Lepidosauria</taxon>
        <taxon>Squamata</taxon>
        <taxon>Bifurcata</taxon>
        <taxon>Unidentata</taxon>
        <taxon>Episquamata</taxon>
        <taxon>Toxicofera</taxon>
        <taxon>Iguania</taxon>
        <taxon>Acrodonta</taxon>
        <taxon>Agamidae</taxon>
        <taxon>Agaminae</taxon>
        <taxon>Phrynocephalus</taxon>
    </lineage>
</organism>
<gene>
    <name evidence="2" type="ORF">JRQ81_018948</name>
</gene>
<name>A0A9Q0XPZ8_9SAUR</name>
<evidence type="ECO:0000256" key="1">
    <source>
        <dbReference type="SAM" id="MobiDB-lite"/>
    </source>
</evidence>
<evidence type="ECO:0000313" key="3">
    <source>
        <dbReference type="Proteomes" id="UP001142489"/>
    </source>
</evidence>
<sequence length="129" mass="14007">MEYTSSPKPQLSSRANAFSIAALMSSGSSKEKDSPENTIKPLGQPAGLVASDWASGGGPKRVAELRFEGSEKQTQAHVPVQYFAPGKPPKRSTRRFCLSNRFLIESEFCLGRKRQAGPRKSGPVEVDLL</sequence>
<evidence type="ECO:0000313" key="2">
    <source>
        <dbReference type="EMBL" id="KAJ7322661.1"/>
    </source>
</evidence>
<dbReference type="Proteomes" id="UP001142489">
    <property type="component" value="Unassembled WGS sequence"/>
</dbReference>
<reference evidence="2" key="1">
    <citation type="journal article" date="2023" name="DNA Res.">
        <title>Chromosome-level genome assembly of Phrynocephalus forsythii using third-generation DNA sequencing and Hi-C analysis.</title>
        <authorList>
            <person name="Qi Y."/>
            <person name="Zhao W."/>
            <person name="Zhao Y."/>
            <person name="Niu C."/>
            <person name="Cao S."/>
            <person name="Zhang Y."/>
        </authorList>
    </citation>
    <scope>NUCLEOTIDE SEQUENCE</scope>
    <source>
        <tissue evidence="2">Muscle</tissue>
    </source>
</reference>
<keyword evidence="3" id="KW-1185">Reference proteome</keyword>
<proteinExistence type="predicted"/>
<protein>
    <submittedName>
        <fullName evidence="2">Uncharacterized protein</fullName>
    </submittedName>
</protein>
<feature type="region of interest" description="Disordered" evidence="1">
    <location>
        <begin position="24"/>
        <end position="55"/>
    </location>
</feature>
<dbReference type="EMBL" id="JAPFRF010000009">
    <property type="protein sequence ID" value="KAJ7322661.1"/>
    <property type="molecule type" value="Genomic_DNA"/>
</dbReference>
<dbReference type="AlphaFoldDB" id="A0A9Q0XPZ8"/>
<accession>A0A9Q0XPZ8</accession>
<dbReference type="OrthoDB" id="7442607at2759"/>